<feature type="region of interest" description="Disordered" evidence="1">
    <location>
        <begin position="85"/>
        <end position="154"/>
    </location>
</feature>
<evidence type="ECO:0000256" key="2">
    <source>
        <dbReference type="SAM" id="Phobius"/>
    </source>
</evidence>
<dbReference type="RefSeq" id="WP_201071446.1">
    <property type="nucleotide sequence ID" value="NZ_CP067420.1"/>
</dbReference>
<dbReference type="Gene3D" id="6.10.140.1430">
    <property type="match status" value="1"/>
</dbReference>
<feature type="compositionally biased region" description="Basic and acidic residues" evidence="1">
    <location>
        <begin position="235"/>
        <end position="246"/>
    </location>
</feature>
<keyword evidence="2" id="KW-0472">Membrane</keyword>
<evidence type="ECO:0000313" key="3">
    <source>
        <dbReference type="EMBL" id="QQP87739.1"/>
    </source>
</evidence>
<protein>
    <recommendedName>
        <fullName evidence="5">YtxH domain-containing protein</fullName>
    </recommendedName>
</protein>
<proteinExistence type="predicted"/>
<evidence type="ECO:0000313" key="4">
    <source>
        <dbReference type="Proteomes" id="UP000595197"/>
    </source>
</evidence>
<feature type="compositionally biased region" description="Gly residues" evidence="1">
    <location>
        <begin position="115"/>
        <end position="137"/>
    </location>
</feature>
<evidence type="ECO:0008006" key="5">
    <source>
        <dbReference type="Google" id="ProtNLM"/>
    </source>
</evidence>
<name>A0ABX7B1L2_9PROT</name>
<feature type="compositionally biased region" description="Basic and acidic residues" evidence="1">
    <location>
        <begin position="85"/>
        <end position="97"/>
    </location>
</feature>
<keyword evidence="4" id="KW-1185">Reference proteome</keyword>
<keyword evidence="2" id="KW-1133">Transmembrane helix</keyword>
<organism evidence="3 4">
    <name type="scientific">Skermanella cutis</name>
    <dbReference type="NCBI Taxonomy" id="2775420"/>
    <lineage>
        <taxon>Bacteria</taxon>
        <taxon>Pseudomonadati</taxon>
        <taxon>Pseudomonadota</taxon>
        <taxon>Alphaproteobacteria</taxon>
        <taxon>Rhodospirillales</taxon>
        <taxon>Azospirillaceae</taxon>
        <taxon>Skermanella</taxon>
    </lineage>
</organism>
<feature type="compositionally biased region" description="Basic and acidic residues" evidence="1">
    <location>
        <begin position="139"/>
        <end position="153"/>
    </location>
</feature>
<sequence length="265" mass="28963">MNRTYYESHGNYSHDDDDRSILGNPVPLALIGLGVGWLVWSNTSHPGVDSRIRDARRRARQYGNTALHRAEELRDQALHRASEFRDQATNRASEWRDQAGNTAQSMRDRVQSRTGGQGQGFSGSGYSGGDAYGGTGRQGDYRERARQYGDRASQRARQGYGSVVGLVDEHPLMAGIMGIAVGAVLGASIPASRYENELLGEYSDEFYSRAREFGSEAVDRATNVVRTAAEAGVEAARDAGQEEAEKQGLTAEQMQKRAEEKTGNA</sequence>
<dbReference type="Proteomes" id="UP000595197">
    <property type="component" value="Chromosome"/>
</dbReference>
<keyword evidence="2" id="KW-0812">Transmembrane</keyword>
<evidence type="ECO:0000256" key="1">
    <source>
        <dbReference type="SAM" id="MobiDB-lite"/>
    </source>
</evidence>
<dbReference type="EMBL" id="CP067420">
    <property type="protein sequence ID" value="QQP87739.1"/>
    <property type="molecule type" value="Genomic_DNA"/>
</dbReference>
<feature type="compositionally biased region" description="Basic and acidic residues" evidence="1">
    <location>
        <begin position="254"/>
        <end position="265"/>
    </location>
</feature>
<feature type="transmembrane region" description="Helical" evidence="2">
    <location>
        <begin position="21"/>
        <end position="40"/>
    </location>
</feature>
<accession>A0ABX7B1L2</accession>
<gene>
    <name evidence="3" type="ORF">IGS68_16770</name>
</gene>
<reference evidence="3" key="1">
    <citation type="submission" date="2021-02" db="EMBL/GenBank/DDBJ databases">
        <title>Skermanella TT6 skin isolate.</title>
        <authorList>
            <person name="Lee K."/>
            <person name="Ganzorig M."/>
        </authorList>
    </citation>
    <scope>NUCLEOTIDE SEQUENCE</scope>
    <source>
        <strain evidence="3">TT6</strain>
    </source>
</reference>
<feature type="region of interest" description="Disordered" evidence="1">
    <location>
        <begin position="233"/>
        <end position="265"/>
    </location>
</feature>